<feature type="chain" id="PRO_5043840973" evidence="1">
    <location>
        <begin position="23"/>
        <end position="112"/>
    </location>
</feature>
<protein>
    <submittedName>
        <fullName evidence="2">Uncharacterized protein</fullName>
    </submittedName>
</protein>
<dbReference type="AlphaFoldDB" id="A0AAU9U3M5"/>
<keyword evidence="3" id="KW-1185">Reference proteome</keyword>
<keyword evidence="1" id="KW-0732">Signal</keyword>
<organism evidence="2 3">
    <name type="scientific">Euphydryas editha</name>
    <name type="common">Edith's checkerspot</name>
    <dbReference type="NCBI Taxonomy" id="104508"/>
    <lineage>
        <taxon>Eukaryota</taxon>
        <taxon>Metazoa</taxon>
        <taxon>Ecdysozoa</taxon>
        <taxon>Arthropoda</taxon>
        <taxon>Hexapoda</taxon>
        <taxon>Insecta</taxon>
        <taxon>Pterygota</taxon>
        <taxon>Neoptera</taxon>
        <taxon>Endopterygota</taxon>
        <taxon>Lepidoptera</taxon>
        <taxon>Glossata</taxon>
        <taxon>Ditrysia</taxon>
        <taxon>Papilionoidea</taxon>
        <taxon>Nymphalidae</taxon>
        <taxon>Nymphalinae</taxon>
        <taxon>Euphydryas</taxon>
    </lineage>
</organism>
<dbReference type="Proteomes" id="UP001153954">
    <property type="component" value="Unassembled WGS sequence"/>
</dbReference>
<evidence type="ECO:0000313" key="2">
    <source>
        <dbReference type="EMBL" id="CAH2093763.1"/>
    </source>
</evidence>
<comment type="caution">
    <text evidence="2">The sequence shown here is derived from an EMBL/GenBank/DDBJ whole genome shotgun (WGS) entry which is preliminary data.</text>
</comment>
<feature type="signal peptide" evidence="1">
    <location>
        <begin position="1"/>
        <end position="22"/>
    </location>
</feature>
<accession>A0AAU9U3M5</accession>
<gene>
    <name evidence="2" type="ORF">EEDITHA_LOCUS9394</name>
</gene>
<dbReference type="EMBL" id="CAKOGL010000013">
    <property type="protein sequence ID" value="CAH2093763.1"/>
    <property type="molecule type" value="Genomic_DNA"/>
</dbReference>
<sequence>MLLLPILHLYLLMLGITPISIPALFEHLVNLLQEKPEVLEQNDITVFTEDSNHNNEVSYHRHENDNVNGKRYVDKNTFNGEMNPILYLTADEVMEQVLLMEQRLENYNRNKN</sequence>
<evidence type="ECO:0000313" key="3">
    <source>
        <dbReference type="Proteomes" id="UP001153954"/>
    </source>
</evidence>
<name>A0AAU9U3M5_EUPED</name>
<reference evidence="2" key="1">
    <citation type="submission" date="2022-03" db="EMBL/GenBank/DDBJ databases">
        <authorList>
            <person name="Tunstrom K."/>
        </authorList>
    </citation>
    <scope>NUCLEOTIDE SEQUENCE</scope>
</reference>
<proteinExistence type="predicted"/>
<evidence type="ECO:0000256" key="1">
    <source>
        <dbReference type="SAM" id="SignalP"/>
    </source>
</evidence>